<dbReference type="AlphaFoldDB" id="A0AAW2II01"/>
<feature type="transmembrane region" description="Helical" evidence="1">
    <location>
        <begin position="71"/>
        <end position="88"/>
    </location>
</feature>
<keyword evidence="1" id="KW-0472">Membrane</keyword>
<reference evidence="2" key="1">
    <citation type="submission" date="2020-06" db="EMBL/GenBank/DDBJ databases">
        <authorList>
            <person name="Li T."/>
            <person name="Hu X."/>
            <person name="Zhang T."/>
            <person name="Song X."/>
            <person name="Zhang H."/>
            <person name="Dai N."/>
            <person name="Sheng W."/>
            <person name="Hou X."/>
            <person name="Wei L."/>
        </authorList>
    </citation>
    <scope>NUCLEOTIDE SEQUENCE</scope>
    <source>
        <strain evidence="2">G02</strain>
        <tissue evidence="2">Leaf</tissue>
    </source>
</reference>
<evidence type="ECO:0000313" key="2">
    <source>
        <dbReference type="EMBL" id="KAL0281922.1"/>
    </source>
</evidence>
<comment type="caution">
    <text evidence="2">The sequence shown here is derived from an EMBL/GenBank/DDBJ whole genome shotgun (WGS) entry which is preliminary data.</text>
</comment>
<keyword evidence="1" id="KW-0812">Transmembrane</keyword>
<proteinExistence type="predicted"/>
<gene>
    <name evidence="2" type="ORF">Sradi_7278800</name>
</gene>
<name>A0AAW2II01_SESRA</name>
<reference evidence="2" key="2">
    <citation type="journal article" date="2024" name="Plant">
        <title>Genomic evolution and insights into agronomic trait innovations of Sesamum species.</title>
        <authorList>
            <person name="Miao H."/>
            <person name="Wang L."/>
            <person name="Qu L."/>
            <person name="Liu H."/>
            <person name="Sun Y."/>
            <person name="Le M."/>
            <person name="Wang Q."/>
            <person name="Wei S."/>
            <person name="Zheng Y."/>
            <person name="Lin W."/>
            <person name="Duan Y."/>
            <person name="Cao H."/>
            <person name="Xiong S."/>
            <person name="Wang X."/>
            <person name="Wei L."/>
            <person name="Li C."/>
            <person name="Ma Q."/>
            <person name="Ju M."/>
            <person name="Zhao R."/>
            <person name="Li G."/>
            <person name="Mu C."/>
            <person name="Tian Q."/>
            <person name="Mei H."/>
            <person name="Zhang T."/>
            <person name="Gao T."/>
            <person name="Zhang H."/>
        </authorList>
    </citation>
    <scope>NUCLEOTIDE SEQUENCE</scope>
    <source>
        <strain evidence="2">G02</strain>
    </source>
</reference>
<sequence>NVEQKSEPKKSNDTYLVLRHQPRRSSTMTCRAFNIHGGFDFSPRIATLVSYLILCPFFGLYIALLWLRSDVVCCVLSALLFFTLLFAGA</sequence>
<accession>A0AAW2II01</accession>
<feature type="non-terminal residue" evidence="2">
    <location>
        <position position="1"/>
    </location>
</feature>
<evidence type="ECO:0000256" key="1">
    <source>
        <dbReference type="SAM" id="Phobius"/>
    </source>
</evidence>
<organism evidence="2">
    <name type="scientific">Sesamum radiatum</name>
    <name type="common">Black benniseed</name>
    <dbReference type="NCBI Taxonomy" id="300843"/>
    <lineage>
        <taxon>Eukaryota</taxon>
        <taxon>Viridiplantae</taxon>
        <taxon>Streptophyta</taxon>
        <taxon>Embryophyta</taxon>
        <taxon>Tracheophyta</taxon>
        <taxon>Spermatophyta</taxon>
        <taxon>Magnoliopsida</taxon>
        <taxon>eudicotyledons</taxon>
        <taxon>Gunneridae</taxon>
        <taxon>Pentapetalae</taxon>
        <taxon>asterids</taxon>
        <taxon>lamiids</taxon>
        <taxon>Lamiales</taxon>
        <taxon>Pedaliaceae</taxon>
        <taxon>Sesamum</taxon>
    </lineage>
</organism>
<dbReference type="EMBL" id="JACGWJ010001514">
    <property type="protein sequence ID" value="KAL0281922.1"/>
    <property type="molecule type" value="Genomic_DNA"/>
</dbReference>
<protein>
    <submittedName>
        <fullName evidence="2">Uncharacterized protein</fullName>
    </submittedName>
</protein>
<feature type="transmembrane region" description="Helical" evidence="1">
    <location>
        <begin position="45"/>
        <end position="64"/>
    </location>
</feature>
<keyword evidence="1" id="KW-1133">Transmembrane helix</keyword>